<dbReference type="InParanoid" id="A0A1X7TEC8"/>
<reference evidence="2" key="1">
    <citation type="submission" date="2017-05" db="UniProtKB">
        <authorList>
            <consortium name="EnsemblMetazoa"/>
        </authorList>
    </citation>
    <scope>IDENTIFICATION</scope>
</reference>
<name>A0A1X7TEC8_AMPQE</name>
<dbReference type="AlphaFoldDB" id="A0A1X7TEC8"/>
<evidence type="ECO:0000313" key="2">
    <source>
        <dbReference type="EnsemblMetazoa" id="Aqu2.1.12986_001"/>
    </source>
</evidence>
<sequence length="310" mass="34477">MREYSINVEDYEKLKLKVAELLEEKEEQYLKEKQIIIDNNQNLISEKDKVIAKLTSNEKQIITDLKEKELYIAKLVKERQERVLKQPIKETSSIGLQFNYLIPSMDSLDSSVIIAGQKLFILQGDRSDSLQWEKYGFRLECPQGAVSKDTEVAVTALAGGNFKVPKGTVLVSAVYAISVSKGLLKPLVIELQHCVDLRKTSQTGCLKFVRAPLKCPYHFSIVEGGCFRVGKRYGSIKREQFSCMGIVAEMSNGDTPSDSESEEGYETPPEGSTDDTHNDSGNRAGETSERTASPINTGLSQGMCDCNCVV</sequence>
<dbReference type="OrthoDB" id="5973910at2759"/>
<organism evidence="2">
    <name type="scientific">Amphimedon queenslandica</name>
    <name type="common">Sponge</name>
    <dbReference type="NCBI Taxonomy" id="400682"/>
    <lineage>
        <taxon>Eukaryota</taxon>
        <taxon>Metazoa</taxon>
        <taxon>Porifera</taxon>
        <taxon>Demospongiae</taxon>
        <taxon>Heteroscleromorpha</taxon>
        <taxon>Haplosclerida</taxon>
        <taxon>Niphatidae</taxon>
        <taxon>Amphimedon</taxon>
    </lineage>
</organism>
<protein>
    <submittedName>
        <fullName evidence="2">Uncharacterized protein</fullName>
    </submittedName>
</protein>
<proteinExistence type="predicted"/>
<evidence type="ECO:0000256" key="1">
    <source>
        <dbReference type="SAM" id="MobiDB-lite"/>
    </source>
</evidence>
<feature type="region of interest" description="Disordered" evidence="1">
    <location>
        <begin position="251"/>
        <end position="298"/>
    </location>
</feature>
<accession>A0A1X7TEC8</accession>
<dbReference type="EnsemblMetazoa" id="Aqu2.1.12986_001">
    <property type="protein sequence ID" value="Aqu2.1.12986_001"/>
    <property type="gene ID" value="Aqu2.1.12986"/>
</dbReference>